<dbReference type="PROSITE" id="PS51293">
    <property type="entry name" value="SANT"/>
    <property type="match status" value="1"/>
</dbReference>
<dbReference type="PROSITE" id="PS51805">
    <property type="entry name" value="EPHD"/>
    <property type="match status" value="1"/>
</dbReference>
<name>A0A8H7BHC4_9FUNG</name>
<evidence type="ECO:0000256" key="1">
    <source>
        <dbReference type="ARBA" id="ARBA00022723"/>
    </source>
</evidence>
<dbReference type="SMART" id="SM00249">
    <property type="entry name" value="PHD"/>
    <property type="match status" value="3"/>
</dbReference>
<dbReference type="GO" id="GO:0003682">
    <property type="term" value="F:chromatin binding"/>
    <property type="evidence" value="ECO:0007669"/>
    <property type="project" value="InterPro"/>
</dbReference>
<keyword evidence="3" id="KW-0862">Zinc</keyword>
<comment type="caution">
    <text evidence="14">The sequence shown here is derived from an EMBL/GenBank/DDBJ whole genome shotgun (WGS) entry which is preliminary data.</text>
</comment>
<evidence type="ECO:0000259" key="13">
    <source>
        <dbReference type="PROSITE" id="PS51805"/>
    </source>
</evidence>
<dbReference type="EMBL" id="JABAYA010000199">
    <property type="protein sequence ID" value="KAF7722357.1"/>
    <property type="molecule type" value="Genomic_DNA"/>
</dbReference>
<keyword evidence="5" id="KW-0539">Nucleus</keyword>
<sequence>MSDTKSMLAITQAKLNDGVIVAINDHVYLTPEHLGEPYYIGRIMEFCTSPKRKGLQARIAWFNRPKDVINRKSYDPCLLVATMHSDLNPVSSIRGKCVVTHKYYIRQDKLDEYRSQADHFYYSQLYDRYMQRVYDIVPCETVQNVPMEVQEALCQRYQFIVVEQGKASDLTVARRTCCVCQECASSVKCAACQKSFHMSCLNPPLVRKPSKGFAWQCAFCSRKEMLEEPNPVQNLVSNSPPMSTPPATNGTNDIGSARSIKRQTRNATRGQVQKVPTTPAATLKTTEVKLKISQKSNTAQREIRTTNMWPFRYFGINTNTMDILDVDDRIYPRARSRIGARYQANVPDMGDSRSNSSGAEGPSKFSQNSLQKLNGKGRSKRAEKRGRPPAKKRLDAMNGVVPSDVTPDIDSPLHDELKPVRGTDDTVTPIFLPGQIDEVQLDSYIKEAKSISYLPLPFHSVDFLDRALLELQNNNYDITVALQSLSKLEADDFPYLSTWSDEEVAAFEQSIQENGHDLQSIRQRLSTKTMADIVRYFYKWKKTERYEPVYSQWTKIYRPTKKFKKRSSTNKEICNGSPIDDMELESDSESEIATDDPTIISPSTYSKKTYQCMNCLTMESKIWRRSPSDIDRKRKVFRHVLCDECGIFWLKYGKMKPIPESLAAVRGRGRPGKTNGEVAITLRTPGKRKRNIDVPGMKSYPKKSKDDKRSTVLLFAPTDCALCGLMEPETRLLTCYDCGLSVHDDCYGVQKPEKEGWICDVCSNKRNPVASYVYECCVCCEKGQRQVMKRTAEYSWVHLLCALFLPETKFVNTETFSPVEYIATCHFSRWNTTCELCRDISGACITCGECHKAIHLNCAIKNSFKIAFDIQDTKNVKNAVTIPQGLFKDNDPAGLMIPQAWCPEHDLSSRRLIELTERTVEGQESSIYTYAKLYKEVEAGSTPAMRRYRSISRKHPYNQQVYPLGSVSTDLKESKIPTARESVLGILKRTSDWTSRVNLDAPQNTALSGVRKVSCKGTCSECPVKFSPMWYDADPSNPSSGEKICNVCQFYRDHPEEKRDKDELTK</sequence>
<dbReference type="GO" id="GO:0048189">
    <property type="term" value="C:Lid2 complex"/>
    <property type="evidence" value="ECO:0007669"/>
    <property type="project" value="TreeGrafter"/>
</dbReference>
<dbReference type="PROSITE" id="PS51156">
    <property type="entry name" value="ELM2"/>
    <property type="match status" value="1"/>
</dbReference>
<evidence type="ECO:0000256" key="7">
    <source>
        <dbReference type="SAM" id="MobiDB-lite"/>
    </source>
</evidence>
<dbReference type="PROSITE" id="PS01359">
    <property type="entry name" value="ZF_PHD_1"/>
    <property type="match status" value="1"/>
</dbReference>
<dbReference type="SMART" id="SM01189">
    <property type="entry name" value="ELM2"/>
    <property type="match status" value="1"/>
</dbReference>
<dbReference type="GO" id="GO:0004842">
    <property type="term" value="F:ubiquitin-protein transferase activity"/>
    <property type="evidence" value="ECO:0007669"/>
    <property type="project" value="TreeGrafter"/>
</dbReference>
<feature type="domain" description="PHD-type" evidence="8">
    <location>
        <begin position="717"/>
        <end position="765"/>
    </location>
</feature>
<gene>
    <name evidence="14" type="primary">SNT2</name>
    <name evidence="14" type="ORF">EC973_003202</name>
</gene>
<feature type="domain" description="PHD-type" evidence="8">
    <location>
        <begin position="174"/>
        <end position="223"/>
    </location>
</feature>
<feature type="domain" description="SANT" evidence="12">
    <location>
        <begin position="494"/>
        <end position="545"/>
    </location>
</feature>
<evidence type="ECO:0000313" key="14">
    <source>
        <dbReference type="EMBL" id="KAF7722357.1"/>
    </source>
</evidence>
<dbReference type="FunFam" id="1.10.10.60:FF:000012">
    <property type="entry name" value="Metastasis-associated 1 family, member 3"/>
    <property type="match status" value="1"/>
</dbReference>
<feature type="compositionally biased region" description="Polar residues" evidence="7">
    <location>
        <begin position="352"/>
        <end position="372"/>
    </location>
</feature>
<feature type="compositionally biased region" description="Basic residues" evidence="7">
    <location>
        <begin position="375"/>
        <end position="391"/>
    </location>
</feature>
<dbReference type="InterPro" id="IPR009057">
    <property type="entry name" value="Homeodomain-like_sf"/>
</dbReference>
<keyword evidence="4" id="KW-0238">DNA-binding</keyword>
<dbReference type="SUPFAM" id="SSF46689">
    <property type="entry name" value="Homeodomain-like"/>
    <property type="match status" value="1"/>
</dbReference>
<dbReference type="InterPro" id="IPR029617">
    <property type="entry name" value="Snt2"/>
</dbReference>
<dbReference type="InterPro" id="IPR043151">
    <property type="entry name" value="BAH_sf"/>
</dbReference>
<evidence type="ECO:0000259" key="12">
    <source>
        <dbReference type="PROSITE" id="PS51293"/>
    </source>
</evidence>
<evidence type="ECO:0000256" key="2">
    <source>
        <dbReference type="ARBA" id="ARBA00022771"/>
    </source>
</evidence>
<dbReference type="SMART" id="SM00717">
    <property type="entry name" value="SANT"/>
    <property type="match status" value="1"/>
</dbReference>
<evidence type="ECO:0000259" key="11">
    <source>
        <dbReference type="PROSITE" id="PS51156"/>
    </source>
</evidence>
<dbReference type="PROSITE" id="PS50114">
    <property type="entry name" value="GATA_ZN_FINGER_2"/>
    <property type="match status" value="1"/>
</dbReference>
<feature type="domain" description="GATA-type" evidence="9">
    <location>
        <begin position="606"/>
        <end position="668"/>
    </location>
</feature>
<evidence type="ECO:0000256" key="5">
    <source>
        <dbReference type="ARBA" id="ARBA00023242"/>
    </source>
</evidence>
<dbReference type="InterPro" id="IPR001965">
    <property type="entry name" value="Znf_PHD"/>
</dbReference>
<reference evidence="14" key="1">
    <citation type="submission" date="2020-01" db="EMBL/GenBank/DDBJ databases">
        <title>Genome Sequencing of Three Apophysomyces-Like Fungal Strains Confirms a Novel Fungal Genus in the Mucoromycota with divergent Burkholderia-like Endosymbiotic Bacteria.</title>
        <authorList>
            <person name="Stajich J.E."/>
            <person name="Macias A.M."/>
            <person name="Carter-House D."/>
            <person name="Lovett B."/>
            <person name="Kasson L.R."/>
            <person name="Berry K."/>
            <person name="Grigoriev I."/>
            <person name="Chang Y."/>
            <person name="Spatafora J."/>
            <person name="Kasson M.T."/>
        </authorList>
    </citation>
    <scope>NUCLEOTIDE SEQUENCE</scope>
    <source>
        <strain evidence="14">NRRL A-21654</strain>
    </source>
</reference>
<dbReference type="Pfam" id="PF01426">
    <property type="entry name" value="BAH"/>
    <property type="match status" value="1"/>
</dbReference>
<dbReference type="SMART" id="SM00401">
    <property type="entry name" value="ZnF_GATA"/>
    <property type="match status" value="1"/>
</dbReference>
<dbReference type="Proteomes" id="UP000605846">
    <property type="component" value="Unassembled WGS sequence"/>
</dbReference>
<feature type="domain" description="PHD-type" evidence="13">
    <location>
        <begin position="773"/>
        <end position="906"/>
    </location>
</feature>
<dbReference type="PROSITE" id="PS51038">
    <property type="entry name" value="BAH"/>
    <property type="match status" value="1"/>
</dbReference>
<evidence type="ECO:0000259" key="10">
    <source>
        <dbReference type="PROSITE" id="PS51038"/>
    </source>
</evidence>
<dbReference type="InterPro" id="IPR034732">
    <property type="entry name" value="EPHD"/>
</dbReference>
<keyword evidence="2 6" id="KW-0863">Zinc-finger</keyword>
<evidence type="ECO:0000256" key="3">
    <source>
        <dbReference type="ARBA" id="ARBA00022833"/>
    </source>
</evidence>
<feature type="compositionally biased region" description="Polar residues" evidence="7">
    <location>
        <begin position="235"/>
        <end position="254"/>
    </location>
</feature>
<evidence type="ECO:0000259" key="9">
    <source>
        <dbReference type="PROSITE" id="PS50114"/>
    </source>
</evidence>
<dbReference type="Pfam" id="PF13832">
    <property type="entry name" value="zf-HC5HC2H_2"/>
    <property type="match status" value="1"/>
</dbReference>
<dbReference type="AlphaFoldDB" id="A0A8H7BHC4"/>
<dbReference type="InterPro" id="IPR011011">
    <property type="entry name" value="Znf_FYVE_PHD"/>
</dbReference>
<dbReference type="InterPro" id="IPR019787">
    <property type="entry name" value="Znf_PHD-finger"/>
</dbReference>
<dbReference type="Gene3D" id="3.30.50.10">
    <property type="entry name" value="Erythroid Transcription Factor GATA-1, subunit A"/>
    <property type="match status" value="1"/>
</dbReference>
<accession>A0A8H7BHC4</accession>
<dbReference type="SUPFAM" id="SSF57716">
    <property type="entry name" value="Glucocorticoid receptor-like (DNA-binding domain)"/>
    <property type="match status" value="1"/>
</dbReference>
<dbReference type="CDD" id="cd15571">
    <property type="entry name" value="ePHD"/>
    <property type="match status" value="1"/>
</dbReference>
<proteinExistence type="predicted"/>
<feature type="compositionally biased region" description="Basic and acidic residues" evidence="7">
    <location>
        <begin position="411"/>
        <end position="420"/>
    </location>
</feature>
<dbReference type="Gene3D" id="1.10.10.60">
    <property type="entry name" value="Homeodomain-like"/>
    <property type="match status" value="1"/>
</dbReference>
<feature type="domain" description="BAH" evidence="10">
    <location>
        <begin position="19"/>
        <end position="137"/>
    </location>
</feature>
<dbReference type="InterPro" id="IPR001025">
    <property type="entry name" value="BAH_dom"/>
</dbReference>
<dbReference type="InterPro" id="IPR013088">
    <property type="entry name" value="Znf_NHR/GATA"/>
</dbReference>
<feature type="region of interest" description="Disordered" evidence="7">
    <location>
        <begin position="235"/>
        <end position="281"/>
    </location>
</feature>
<feature type="compositionally biased region" description="Polar residues" evidence="7">
    <location>
        <begin position="265"/>
        <end position="281"/>
    </location>
</feature>
<evidence type="ECO:0000313" key="15">
    <source>
        <dbReference type="Proteomes" id="UP000605846"/>
    </source>
</evidence>
<dbReference type="Gene3D" id="3.30.40.10">
    <property type="entry name" value="Zinc/RING finger domain, C3HC4 (zinc finger)"/>
    <property type="match status" value="2"/>
</dbReference>
<evidence type="ECO:0000256" key="4">
    <source>
        <dbReference type="ARBA" id="ARBA00023125"/>
    </source>
</evidence>
<dbReference type="SMART" id="SM00439">
    <property type="entry name" value="BAH"/>
    <property type="match status" value="1"/>
</dbReference>
<dbReference type="GO" id="GO:0043565">
    <property type="term" value="F:sequence-specific DNA binding"/>
    <property type="evidence" value="ECO:0007669"/>
    <property type="project" value="InterPro"/>
</dbReference>
<dbReference type="InterPro" id="IPR000679">
    <property type="entry name" value="Znf_GATA"/>
</dbReference>
<evidence type="ECO:0000259" key="8">
    <source>
        <dbReference type="PROSITE" id="PS50016"/>
    </source>
</evidence>
<dbReference type="PROSITE" id="PS50016">
    <property type="entry name" value="ZF_PHD_2"/>
    <property type="match status" value="2"/>
</dbReference>
<keyword evidence="15" id="KW-1185">Reference proteome</keyword>
<keyword evidence="1" id="KW-0479">Metal-binding</keyword>
<dbReference type="Gene3D" id="2.30.30.490">
    <property type="match status" value="1"/>
</dbReference>
<feature type="region of interest" description="Disordered" evidence="7">
    <location>
        <begin position="342"/>
        <end position="420"/>
    </location>
</feature>
<dbReference type="PANTHER" id="PTHR47672:SF1">
    <property type="entry name" value="E3 UBIQUITIN-PROTEIN LIGASE SNT2"/>
    <property type="match status" value="1"/>
</dbReference>
<dbReference type="PANTHER" id="PTHR47672">
    <property type="entry name" value="E3 UBIQUITIN-PROTEIN LIGASE SNT2"/>
    <property type="match status" value="1"/>
</dbReference>
<dbReference type="GO" id="GO:0008270">
    <property type="term" value="F:zinc ion binding"/>
    <property type="evidence" value="ECO:0007669"/>
    <property type="project" value="UniProtKB-KW"/>
</dbReference>
<dbReference type="InterPro" id="IPR013083">
    <property type="entry name" value="Znf_RING/FYVE/PHD"/>
</dbReference>
<dbReference type="SUPFAM" id="SSF57903">
    <property type="entry name" value="FYVE/PHD zinc finger"/>
    <property type="match status" value="2"/>
</dbReference>
<dbReference type="GO" id="GO:0036205">
    <property type="term" value="P:histone catabolic process"/>
    <property type="evidence" value="ECO:0007669"/>
    <property type="project" value="TreeGrafter"/>
</dbReference>
<organism evidence="14 15">
    <name type="scientific">Apophysomyces ossiformis</name>
    <dbReference type="NCBI Taxonomy" id="679940"/>
    <lineage>
        <taxon>Eukaryota</taxon>
        <taxon>Fungi</taxon>
        <taxon>Fungi incertae sedis</taxon>
        <taxon>Mucoromycota</taxon>
        <taxon>Mucoromycotina</taxon>
        <taxon>Mucoromycetes</taxon>
        <taxon>Mucorales</taxon>
        <taxon>Mucorineae</taxon>
        <taxon>Mucoraceae</taxon>
        <taxon>Apophysomyces</taxon>
    </lineage>
</organism>
<protein>
    <submittedName>
        <fullName evidence="14">Putative PHD type zinc finger protein with BAH domain-containing protein</fullName>
    </submittedName>
</protein>
<dbReference type="InterPro" id="IPR017884">
    <property type="entry name" value="SANT_dom"/>
</dbReference>
<dbReference type="InterPro" id="IPR001005">
    <property type="entry name" value="SANT/Myb"/>
</dbReference>
<dbReference type="GO" id="GO:0006355">
    <property type="term" value="P:regulation of DNA-templated transcription"/>
    <property type="evidence" value="ECO:0007669"/>
    <property type="project" value="InterPro"/>
</dbReference>
<dbReference type="Pfam" id="PF13831">
    <property type="entry name" value="PHD_2"/>
    <property type="match status" value="1"/>
</dbReference>
<dbReference type="InterPro" id="IPR019786">
    <property type="entry name" value="Zinc_finger_PHD-type_CS"/>
</dbReference>
<dbReference type="InterPro" id="IPR000949">
    <property type="entry name" value="ELM2_dom"/>
</dbReference>
<dbReference type="OrthoDB" id="2217619at2759"/>
<feature type="domain" description="ELM2" evidence="11">
    <location>
        <begin position="334"/>
        <end position="489"/>
    </location>
</feature>
<evidence type="ECO:0000256" key="6">
    <source>
        <dbReference type="PROSITE-ProRule" id="PRU00094"/>
    </source>
</evidence>